<reference evidence="2" key="2">
    <citation type="submission" date="2020-11" db="EMBL/GenBank/DDBJ databases">
        <authorList>
            <person name="McCartney M.A."/>
            <person name="Auch B."/>
            <person name="Kono T."/>
            <person name="Mallez S."/>
            <person name="Becker A."/>
            <person name="Gohl D.M."/>
            <person name="Silverstein K.A.T."/>
            <person name="Koren S."/>
            <person name="Bechman K.B."/>
            <person name="Herman A."/>
            <person name="Abrahante J.E."/>
            <person name="Garbe J."/>
        </authorList>
    </citation>
    <scope>NUCLEOTIDE SEQUENCE</scope>
    <source>
        <strain evidence="2">Duluth1</strain>
        <tissue evidence="2">Whole animal</tissue>
    </source>
</reference>
<comment type="caution">
    <text evidence="2">The sequence shown here is derived from an EMBL/GenBank/DDBJ whole genome shotgun (WGS) entry which is preliminary data.</text>
</comment>
<reference evidence="2" key="1">
    <citation type="journal article" date="2019" name="bioRxiv">
        <title>The Genome of the Zebra Mussel, Dreissena polymorpha: A Resource for Invasive Species Research.</title>
        <authorList>
            <person name="McCartney M.A."/>
            <person name="Auch B."/>
            <person name="Kono T."/>
            <person name="Mallez S."/>
            <person name="Zhang Y."/>
            <person name="Obille A."/>
            <person name="Becker A."/>
            <person name="Abrahante J.E."/>
            <person name="Garbe J."/>
            <person name="Badalamenti J.P."/>
            <person name="Herman A."/>
            <person name="Mangelson H."/>
            <person name="Liachko I."/>
            <person name="Sullivan S."/>
            <person name="Sone E.D."/>
            <person name="Koren S."/>
            <person name="Silverstein K.A.T."/>
            <person name="Beckman K.B."/>
            <person name="Gohl D.M."/>
        </authorList>
    </citation>
    <scope>NUCLEOTIDE SEQUENCE</scope>
    <source>
        <strain evidence="2">Duluth1</strain>
        <tissue evidence="2">Whole animal</tissue>
    </source>
</reference>
<feature type="compositionally biased region" description="Basic and acidic residues" evidence="1">
    <location>
        <begin position="1"/>
        <end position="17"/>
    </location>
</feature>
<proteinExistence type="predicted"/>
<evidence type="ECO:0000256" key="1">
    <source>
        <dbReference type="SAM" id="MobiDB-lite"/>
    </source>
</evidence>
<dbReference type="EMBL" id="JAIWYP010000002">
    <property type="protein sequence ID" value="KAH3864457.1"/>
    <property type="molecule type" value="Genomic_DNA"/>
</dbReference>
<protein>
    <submittedName>
        <fullName evidence="2">Uncharacterized protein</fullName>
    </submittedName>
</protein>
<sequence>MEHITDSARRSDRRADSRPANASLNLSGRKTLHRVSGCHKLPTVTIETNPLSASSTEH</sequence>
<evidence type="ECO:0000313" key="2">
    <source>
        <dbReference type="EMBL" id="KAH3864457.1"/>
    </source>
</evidence>
<name>A0A9D4LSY0_DREPO</name>
<dbReference type="AlphaFoldDB" id="A0A9D4LSY0"/>
<gene>
    <name evidence="2" type="ORF">DPMN_027475</name>
</gene>
<keyword evidence="3" id="KW-1185">Reference proteome</keyword>
<organism evidence="2 3">
    <name type="scientific">Dreissena polymorpha</name>
    <name type="common">Zebra mussel</name>
    <name type="synonym">Mytilus polymorpha</name>
    <dbReference type="NCBI Taxonomy" id="45954"/>
    <lineage>
        <taxon>Eukaryota</taxon>
        <taxon>Metazoa</taxon>
        <taxon>Spiralia</taxon>
        <taxon>Lophotrochozoa</taxon>
        <taxon>Mollusca</taxon>
        <taxon>Bivalvia</taxon>
        <taxon>Autobranchia</taxon>
        <taxon>Heteroconchia</taxon>
        <taxon>Euheterodonta</taxon>
        <taxon>Imparidentia</taxon>
        <taxon>Neoheterodontei</taxon>
        <taxon>Myida</taxon>
        <taxon>Dreissenoidea</taxon>
        <taxon>Dreissenidae</taxon>
        <taxon>Dreissena</taxon>
    </lineage>
</organism>
<evidence type="ECO:0000313" key="3">
    <source>
        <dbReference type="Proteomes" id="UP000828390"/>
    </source>
</evidence>
<accession>A0A9D4LSY0</accession>
<dbReference type="Proteomes" id="UP000828390">
    <property type="component" value="Unassembled WGS sequence"/>
</dbReference>
<feature type="region of interest" description="Disordered" evidence="1">
    <location>
        <begin position="1"/>
        <end position="28"/>
    </location>
</feature>